<evidence type="ECO:0000259" key="1">
    <source>
        <dbReference type="Pfam" id="PF12697"/>
    </source>
</evidence>
<protein>
    <submittedName>
        <fullName evidence="2">Lipase</fullName>
    </submittedName>
</protein>
<dbReference type="PANTHER" id="PTHR43798:SF33">
    <property type="entry name" value="HYDROLASE, PUTATIVE (AFU_ORTHOLOGUE AFUA_2G14860)-RELATED"/>
    <property type="match status" value="1"/>
</dbReference>
<dbReference type="PRINTS" id="PR00111">
    <property type="entry name" value="ABHYDROLASE"/>
</dbReference>
<name>A0ABT1HHW1_9NOCA</name>
<dbReference type="Proteomes" id="UP001206895">
    <property type="component" value="Unassembled WGS sequence"/>
</dbReference>
<accession>A0ABT1HHW1</accession>
<dbReference type="Gene3D" id="3.40.50.1820">
    <property type="entry name" value="alpha/beta hydrolase"/>
    <property type="match status" value="1"/>
</dbReference>
<evidence type="ECO:0000313" key="3">
    <source>
        <dbReference type="Proteomes" id="UP001206895"/>
    </source>
</evidence>
<dbReference type="InterPro" id="IPR000639">
    <property type="entry name" value="Epox_hydrolase-like"/>
</dbReference>
<feature type="domain" description="AB hydrolase-1" evidence="1">
    <location>
        <begin position="21"/>
        <end position="256"/>
    </location>
</feature>
<gene>
    <name evidence="2" type="ORF">LX13_003289</name>
</gene>
<reference evidence="2 3" key="1">
    <citation type="submission" date="2022-06" db="EMBL/GenBank/DDBJ databases">
        <title>Genomic Encyclopedia of Archaeal and Bacterial Type Strains, Phase II (KMG-II): from individual species to whole genera.</title>
        <authorList>
            <person name="Goeker M."/>
        </authorList>
    </citation>
    <scope>NUCLEOTIDE SEQUENCE [LARGE SCALE GENOMIC DNA]</scope>
    <source>
        <strain evidence="2 3">DSM 44693</strain>
    </source>
</reference>
<dbReference type="InterPro" id="IPR000073">
    <property type="entry name" value="AB_hydrolase_1"/>
</dbReference>
<keyword evidence="3" id="KW-1185">Reference proteome</keyword>
<dbReference type="Pfam" id="PF12697">
    <property type="entry name" value="Abhydrolase_6"/>
    <property type="match status" value="1"/>
</dbReference>
<comment type="caution">
    <text evidence="2">The sequence shown here is derived from an EMBL/GenBank/DDBJ whole genome shotgun (WGS) entry which is preliminary data.</text>
</comment>
<evidence type="ECO:0000313" key="2">
    <source>
        <dbReference type="EMBL" id="MCP2177461.1"/>
    </source>
</evidence>
<sequence>MISTMTALTVPVFGPADGTTVLALHGLTGHGKRWTNLANDHLPELRIVAPDLLGHGHSSWDAPWTIEAQVAAIIEVLDTHVDGPVVVVGHSFGGALAIHLSRAEPSRVSGLVLLDPAIGLDGAFLSEVAAANLDSWYLRDRQDARDRKRAEAWWEVPDALLEAEIAEHLLVAADGRMSWRVHPSAVATTWSELARPHVMPAPGIDVRLVVADKVQPPYAPAPFIDELTAQQGERFILHHEDCDHMVPLSRPELTARLVRDAVASVAAG</sequence>
<proteinExistence type="predicted"/>
<dbReference type="SUPFAM" id="SSF53474">
    <property type="entry name" value="alpha/beta-Hydrolases"/>
    <property type="match status" value="1"/>
</dbReference>
<dbReference type="EMBL" id="JAMTCJ010000003">
    <property type="protein sequence ID" value="MCP2177461.1"/>
    <property type="molecule type" value="Genomic_DNA"/>
</dbReference>
<dbReference type="InterPro" id="IPR029058">
    <property type="entry name" value="AB_hydrolase_fold"/>
</dbReference>
<organism evidence="2 3">
    <name type="scientific">Williamsia maris</name>
    <dbReference type="NCBI Taxonomy" id="72806"/>
    <lineage>
        <taxon>Bacteria</taxon>
        <taxon>Bacillati</taxon>
        <taxon>Actinomycetota</taxon>
        <taxon>Actinomycetes</taxon>
        <taxon>Mycobacteriales</taxon>
        <taxon>Nocardiaceae</taxon>
        <taxon>Williamsia</taxon>
    </lineage>
</organism>
<dbReference type="InterPro" id="IPR050266">
    <property type="entry name" value="AB_hydrolase_sf"/>
</dbReference>
<dbReference type="PRINTS" id="PR00412">
    <property type="entry name" value="EPOXHYDRLASE"/>
</dbReference>
<dbReference type="PANTHER" id="PTHR43798">
    <property type="entry name" value="MONOACYLGLYCEROL LIPASE"/>
    <property type="match status" value="1"/>
</dbReference>